<dbReference type="GO" id="GO:0020037">
    <property type="term" value="F:heme binding"/>
    <property type="evidence" value="ECO:0007669"/>
    <property type="project" value="InterPro"/>
</dbReference>
<evidence type="ECO:0000313" key="12">
    <source>
        <dbReference type="Proteomes" id="UP000054270"/>
    </source>
</evidence>
<evidence type="ECO:0008006" key="13">
    <source>
        <dbReference type="Google" id="ProtNLM"/>
    </source>
</evidence>
<evidence type="ECO:0000256" key="10">
    <source>
        <dbReference type="RuleBase" id="RU000461"/>
    </source>
</evidence>
<dbReference type="STRING" id="945553.A0A0D2NVK6"/>
<evidence type="ECO:0000256" key="4">
    <source>
        <dbReference type="ARBA" id="ARBA00022617"/>
    </source>
</evidence>
<dbReference type="GO" id="GO:0016705">
    <property type="term" value="F:oxidoreductase activity, acting on paired donors, with incorporation or reduction of molecular oxygen"/>
    <property type="evidence" value="ECO:0007669"/>
    <property type="project" value="InterPro"/>
</dbReference>
<evidence type="ECO:0000313" key="11">
    <source>
        <dbReference type="EMBL" id="KJA22869.1"/>
    </source>
</evidence>
<dbReference type="PROSITE" id="PS00086">
    <property type="entry name" value="CYTOCHROME_P450"/>
    <property type="match status" value="1"/>
</dbReference>
<dbReference type="AlphaFoldDB" id="A0A0D2NVK6"/>
<comment type="cofactor">
    <cofactor evidence="1 9">
        <name>heme</name>
        <dbReference type="ChEBI" id="CHEBI:30413"/>
    </cofactor>
</comment>
<reference evidence="12" key="1">
    <citation type="submission" date="2014-04" db="EMBL/GenBank/DDBJ databases">
        <title>Evolutionary Origins and Diversification of the Mycorrhizal Mutualists.</title>
        <authorList>
            <consortium name="DOE Joint Genome Institute"/>
            <consortium name="Mycorrhizal Genomics Consortium"/>
            <person name="Kohler A."/>
            <person name="Kuo A."/>
            <person name="Nagy L.G."/>
            <person name="Floudas D."/>
            <person name="Copeland A."/>
            <person name="Barry K.W."/>
            <person name="Cichocki N."/>
            <person name="Veneault-Fourrey C."/>
            <person name="LaButti K."/>
            <person name="Lindquist E.A."/>
            <person name="Lipzen A."/>
            <person name="Lundell T."/>
            <person name="Morin E."/>
            <person name="Murat C."/>
            <person name="Riley R."/>
            <person name="Ohm R."/>
            <person name="Sun H."/>
            <person name="Tunlid A."/>
            <person name="Henrissat B."/>
            <person name="Grigoriev I.V."/>
            <person name="Hibbett D.S."/>
            <person name="Martin F."/>
        </authorList>
    </citation>
    <scope>NUCLEOTIDE SEQUENCE [LARGE SCALE GENOMIC DNA]</scope>
    <source>
        <strain evidence="12">FD-334 SS-4</strain>
    </source>
</reference>
<comment type="pathway">
    <text evidence="2">Secondary metabolite biosynthesis.</text>
</comment>
<dbReference type="InterPro" id="IPR002401">
    <property type="entry name" value="Cyt_P450_E_grp-I"/>
</dbReference>
<evidence type="ECO:0000256" key="3">
    <source>
        <dbReference type="ARBA" id="ARBA00010617"/>
    </source>
</evidence>
<proteinExistence type="inferred from homology"/>
<dbReference type="EMBL" id="KN817547">
    <property type="protein sequence ID" value="KJA22869.1"/>
    <property type="molecule type" value="Genomic_DNA"/>
</dbReference>
<evidence type="ECO:0000256" key="9">
    <source>
        <dbReference type="PIRSR" id="PIRSR602401-1"/>
    </source>
</evidence>
<evidence type="ECO:0000256" key="2">
    <source>
        <dbReference type="ARBA" id="ARBA00005179"/>
    </source>
</evidence>
<accession>A0A0D2NVK6</accession>
<dbReference type="PRINTS" id="PR00385">
    <property type="entry name" value="P450"/>
</dbReference>
<dbReference type="SUPFAM" id="SSF48264">
    <property type="entry name" value="Cytochrome P450"/>
    <property type="match status" value="1"/>
</dbReference>
<keyword evidence="7 9" id="KW-0408">Iron</keyword>
<evidence type="ECO:0000256" key="6">
    <source>
        <dbReference type="ARBA" id="ARBA00023002"/>
    </source>
</evidence>
<keyword evidence="5 9" id="KW-0479">Metal-binding</keyword>
<dbReference type="OMA" id="FHGLGNN"/>
<keyword evidence="6 10" id="KW-0560">Oxidoreductase</keyword>
<dbReference type="GO" id="GO:0005506">
    <property type="term" value="F:iron ion binding"/>
    <property type="evidence" value="ECO:0007669"/>
    <property type="project" value="InterPro"/>
</dbReference>
<dbReference type="PANTHER" id="PTHR46300">
    <property type="entry name" value="P450, PUTATIVE (EUROFUNG)-RELATED-RELATED"/>
    <property type="match status" value="1"/>
</dbReference>
<dbReference type="CDD" id="cd11065">
    <property type="entry name" value="CYP64-like"/>
    <property type="match status" value="1"/>
</dbReference>
<name>A0A0D2NVK6_HYPSF</name>
<dbReference type="InterPro" id="IPR017972">
    <property type="entry name" value="Cyt_P450_CS"/>
</dbReference>
<dbReference type="InterPro" id="IPR036396">
    <property type="entry name" value="Cyt_P450_sf"/>
</dbReference>
<dbReference type="PANTHER" id="PTHR46300:SF7">
    <property type="entry name" value="P450, PUTATIVE (EUROFUNG)-RELATED"/>
    <property type="match status" value="1"/>
</dbReference>
<feature type="binding site" description="axial binding residue" evidence="9">
    <location>
        <position position="438"/>
    </location>
    <ligand>
        <name>heme</name>
        <dbReference type="ChEBI" id="CHEBI:30413"/>
    </ligand>
    <ligandPart>
        <name>Fe</name>
        <dbReference type="ChEBI" id="CHEBI:18248"/>
    </ligandPart>
</feature>
<organism evidence="11 12">
    <name type="scientific">Hypholoma sublateritium (strain FD-334 SS-4)</name>
    <dbReference type="NCBI Taxonomy" id="945553"/>
    <lineage>
        <taxon>Eukaryota</taxon>
        <taxon>Fungi</taxon>
        <taxon>Dikarya</taxon>
        <taxon>Basidiomycota</taxon>
        <taxon>Agaricomycotina</taxon>
        <taxon>Agaricomycetes</taxon>
        <taxon>Agaricomycetidae</taxon>
        <taxon>Agaricales</taxon>
        <taxon>Agaricineae</taxon>
        <taxon>Strophariaceae</taxon>
        <taxon>Hypholoma</taxon>
    </lineage>
</organism>
<comment type="similarity">
    <text evidence="3 10">Belongs to the cytochrome P450 family.</text>
</comment>
<dbReference type="Gene3D" id="1.10.630.10">
    <property type="entry name" value="Cytochrome P450"/>
    <property type="match status" value="1"/>
</dbReference>
<evidence type="ECO:0000256" key="8">
    <source>
        <dbReference type="ARBA" id="ARBA00023033"/>
    </source>
</evidence>
<dbReference type="GO" id="GO:0004497">
    <property type="term" value="F:monooxygenase activity"/>
    <property type="evidence" value="ECO:0007669"/>
    <property type="project" value="UniProtKB-KW"/>
</dbReference>
<dbReference type="Proteomes" id="UP000054270">
    <property type="component" value="Unassembled WGS sequence"/>
</dbReference>
<keyword evidence="12" id="KW-1185">Reference proteome</keyword>
<evidence type="ECO:0000256" key="5">
    <source>
        <dbReference type="ARBA" id="ARBA00022723"/>
    </source>
</evidence>
<sequence length="507" mass="56864">MRNHLNALRHPLPPGPPARPVIGNILSFPPTGGWHVLTEYKKTYGDLVFFHGLGNNILVLNSLAAINDLLDKRGEIYSDRPSFTVVGELMGLGQSLPLLPYGKQWREQRKLAHAALSLSSIKKYYKIQEDMAAMLNEALLDDPNNFCSHVRLTAGRIILSLTYGLSVDTADDQYITHAEKTMELIGKATVPGAFLCDFIPAMRYLPAWVSFQREAKKGRAMIESLVTKPFEHVKQEIADNTVLRPSLTSDLLSVRPQEGISQSEFESHIKWAAGSMYGAHSYEQTYATIICFIMAMALNPEKQKLAQEEIDRIVGKDRIPTMEDRELLPYVNATIKEVLRWHPALPLSIARMATKDDIYEGHTIPKGTIIVPNVWCVLETYFYFELNCNKSVLSDRVIAHEPSADFDEQVFLPERFLAPDVTAPDPGKWAFGFGRRICPGRALAENSLFVIIAGILSVFNISPPAEGDLKVEFSPNLVSYPENFKCQIIPRSQRKSALAHQRAKECL</sequence>
<dbReference type="PRINTS" id="PR00463">
    <property type="entry name" value="EP450I"/>
</dbReference>
<evidence type="ECO:0000256" key="1">
    <source>
        <dbReference type="ARBA" id="ARBA00001971"/>
    </source>
</evidence>
<dbReference type="InterPro" id="IPR050364">
    <property type="entry name" value="Cytochrome_P450_fung"/>
</dbReference>
<dbReference type="OrthoDB" id="2789670at2759"/>
<evidence type="ECO:0000256" key="7">
    <source>
        <dbReference type="ARBA" id="ARBA00023004"/>
    </source>
</evidence>
<protein>
    <recommendedName>
        <fullName evidence="13">Cytochrome P450</fullName>
    </recommendedName>
</protein>
<keyword evidence="8 10" id="KW-0503">Monooxygenase</keyword>
<dbReference type="Pfam" id="PF00067">
    <property type="entry name" value="p450"/>
    <property type="match status" value="2"/>
</dbReference>
<dbReference type="InterPro" id="IPR001128">
    <property type="entry name" value="Cyt_P450"/>
</dbReference>
<keyword evidence="4 9" id="KW-0349">Heme</keyword>
<gene>
    <name evidence="11" type="ORF">HYPSUDRAFT_66825</name>
</gene>